<dbReference type="SUPFAM" id="SSF53474">
    <property type="entry name" value="alpha/beta-Hydrolases"/>
    <property type="match status" value="1"/>
</dbReference>
<dbReference type="GO" id="GO:0016787">
    <property type="term" value="F:hydrolase activity"/>
    <property type="evidence" value="ECO:0007669"/>
    <property type="project" value="UniProtKB-KW"/>
</dbReference>
<evidence type="ECO:0000313" key="2">
    <source>
        <dbReference type="EMBL" id="MFC2969072.1"/>
    </source>
</evidence>
<dbReference type="InterPro" id="IPR029058">
    <property type="entry name" value="AB_hydrolase_fold"/>
</dbReference>
<sequence>MSWLWRLLVISAAAFVGTLLVALGLVASDRPIADPRAPAGEGLDFAAMTGRDQAGPPHPVGSYATRDGGELALRRYPTSRRDRPLVVMLHGSGWYGLEFDPLARRLAAAGLADVVVPDLRGHGPFTKTRGDVAYVGQMEDDIADLIAAERRPGQKVVLLGHSSGGGLAIRFAGGEYRDEIDGEILLAPYLKYDAPTARPNSGGWTRVLTRRIIGLSILDGFGIHALDGLTVVQLRFPAAVLDGPLGANATRNYSWRLQQTYAPRPDYLADVARLPRFLLLAGTEDEAFVAGAYQPTMSAVTDKGSYKLIPGVGHLGIVDDPRSFDAIKAFLENGL</sequence>
<dbReference type="Pfam" id="PF12697">
    <property type="entry name" value="Abhydrolase_6"/>
    <property type="match status" value="1"/>
</dbReference>
<comment type="caution">
    <text evidence="2">The sequence shown here is derived from an EMBL/GenBank/DDBJ whole genome shotgun (WGS) entry which is preliminary data.</text>
</comment>
<dbReference type="PANTHER" id="PTHR43798:SF33">
    <property type="entry name" value="HYDROLASE, PUTATIVE (AFU_ORTHOLOGUE AFUA_2G14860)-RELATED"/>
    <property type="match status" value="1"/>
</dbReference>
<dbReference type="PANTHER" id="PTHR43798">
    <property type="entry name" value="MONOACYLGLYCEROL LIPASE"/>
    <property type="match status" value="1"/>
</dbReference>
<name>A0ABV7AJZ5_9RHOB</name>
<dbReference type="Gene3D" id="3.40.50.1820">
    <property type="entry name" value="alpha/beta hydrolase"/>
    <property type="match status" value="1"/>
</dbReference>
<evidence type="ECO:0000259" key="1">
    <source>
        <dbReference type="Pfam" id="PF12697"/>
    </source>
</evidence>
<gene>
    <name evidence="2" type="ORF">ACFOES_13280</name>
</gene>
<dbReference type="InterPro" id="IPR050266">
    <property type="entry name" value="AB_hydrolase_sf"/>
</dbReference>
<evidence type="ECO:0000313" key="3">
    <source>
        <dbReference type="Proteomes" id="UP001595443"/>
    </source>
</evidence>
<proteinExistence type="predicted"/>
<dbReference type="InterPro" id="IPR000073">
    <property type="entry name" value="AB_hydrolase_1"/>
</dbReference>
<protein>
    <submittedName>
        <fullName evidence="2">Alpha/beta hydrolase</fullName>
    </submittedName>
</protein>
<dbReference type="EMBL" id="JBHRSK010000010">
    <property type="protein sequence ID" value="MFC2969072.1"/>
    <property type="molecule type" value="Genomic_DNA"/>
</dbReference>
<keyword evidence="2" id="KW-0378">Hydrolase</keyword>
<reference evidence="3" key="1">
    <citation type="journal article" date="2019" name="Int. J. Syst. Evol. Microbiol.">
        <title>The Global Catalogue of Microorganisms (GCM) 10K type strain sequencing project: providing services to taxonomists for standard genome sequencing and annotation.</title>
        <authorList>
            <consortium name="The Broad Institute Genomics Platform"/>
            <consortium name="The Broad Institute Genome Sequencing Center for Infectious Disease"/>
            <person name="Wu L."/>
            <person name="Ma J."/>
        </authorList>
    </citation>
    <scope>NUCLEOTIDE SEQUENCE [LARGE SCALE GENOMIC DNA]</scope>
    <source>
        <strain evidence="3">KCTC 62192</strain>
    </source>
</reference>
<dbReference type="RefSeq" id="WP_377833779.1">
    <property type="nucleotide sequence ID" value="NZ_JBHRSK010000010.1"/>
</dbReference>
<keyword evidence="3" id="KW-1185">Reference proteome</keyword>
<accession>A0ABV7AJZ5</accession>
<feature type="domain" description="AB hydrolase-1" evidence="1">
    <location>
        <begin position="86"/>
        <end position="322"/>
    </location>
</feature>
<dbReference type="Proteomes" id="UP001595443">
    <property type="component" value="Unassembled WGS sequence"/>
</dbReference>
<organism evidence="2 3">
    <name type="scientific">Acidimangrovimonas pyrenivorans</name>
    <dbReference type="NCBI Taxonomy" id="2030798"/>
    <lineage>
        <taxon>Bacteria</taxon>
        <taxon>Pseudomonadati</taxon>
        <taxon>Pseudomonadota</taxon>
        <taxon>Alphaproteobacteria</taxon>
        <taxon>Rhodobacterales</taxon>
        <taxon>Paracoccaceae</taxon>
        <taxon>Acidimangrovimonas</taxon>
    </lineage>
</organism>